<dbReference type="InterPro" id="IPR046488">
    <property type="entry name" value="Sfc3/Tfc3_C"/>
</dbReference>
<dbReference type="PANTHER" id="PTHR15180">
    <property type="entry name" value="GENERAL TRANSCRIPTION FACTOR 3C POLYPEPTIDE 1"/>
    <property type="match status" value="1"/>
</dbReference>
<dbReference type="GO" id="GO:0000127">
    <property type="term" value="C:transcription factor TFIIIC complex"/>
    <property type="evidence" value="ECO:0007669"/>
    <property type="project" value="InterPro"/>
</dbReference>
<dbReference type="STRING" id="63057.A0A2P5FE63"/>
<accession>A0A2P5FE63</accession>
<evidence type="ECO:0000256" key="1">
    <source>
        <dbReference type="SAM" id="MobiDB-lite"/>
    </source>
</evidence>
<gene>
    <name evidence="3" type="ORF">TorRG33x02_079890</name>
</gene>
<dbReference type="AlphaFoldDB" id="A0A2P5FE63"/>
<comment type="caution">
    <text evidence="3">The sequence shown here is derived from an EMBL/GenBank/DDBJ whole genome shotgun (WGS) entry which is preliminary data.</text>
</comment>
<reference evidence="4" key="1">
    <citation type="submission" date="2016-06" db="EMBL/GenBank/DDBJ databases">
        <title>Parallel loss of symbiosis genes in relatives of nitrogen-fixing non-legume Parasponia.</title>
        <authorList>
            <person name="Van Velzen R."/>
            <person name="Holmer R."/>
            <person name="Bu F."/>
            <person name="Rutten L."/>
            <person name="Van Zeijl A."/>
            <person name="Liu W."/>
            <person name="Santuari L."/>
            <person name="Cao Q."/>
            <person name="Sharma T."/>
            <person name="Shen D."/>
            <person name="Roswanjaya Y."/>
            <person name="Wardhani T."/>
            <person name="Kalhor M.S."/>
            <person name="Jansen J."/>
            <person name="Van den Hoogen J."/>
            <person name="Gungor B."/>
            <person name="Hartog M."/>
            <person name="Hontelez J."/>
            <person name="Verver J."/>
            <person name="Yang W.-C."/>
            <person name="Schijlen E."/>
            <person name="Repin R."/>
            <person name="Schilthuizen M."/>
            <person name="Schranz E."/>
            <person name="Heidstra R."/>
            <person name="Miyata K."/>
            <person name="Fedorova E."/>
            <person name="Kohlen W."/>
            <person name="Bisseling T."/>
            <person name="Smit S."/>
            <person name="Geurts R."/>
        </authorList>
    </citation>
    <scope>NUCLEOTIDE SEQUENCE [LARGE SCALE GENOMIC DNA]</scope>
    <source>
        <strain evidence="4">cv. RG33-2</strain>
    </source>
</reference>
<feature type="compositionally biased region" description="Basic and acidic residues" evidence="1">
    <location>
        <begin position="264"/>
        <end position="273"/>
    </location>
</feature>
<evidence type="ECO:0000313" key="4">
    <source>
        <dbReference type="Proteomes" id="UP000237000"/>
    </source>
</evidence>
<dbReference type="Proteomes" id="UP000237000">
    <property type="component" value="Unassembled WGS sequence"/>
</dbReference>
<keyword evidence="4" id="KW-1185">Reference proteome</keyword>
<dbReference type="Pfam" id="PF20222">
    <property type="entry name" value="DUF6581"/>
    <property type="match status" value="1"/>
</dbReference>
<feature type="domain" description="Transcription factor tau subunit sfc3/Tfc3 C-terminal" evidence="2">
    <location>
        <begin position="343"/>
        <end position="538"/>
    </location>
</feature>
<proteinExistence type="predicted"/>
<dbReference type="GO" id="GO:0006384">
    <property type="term" value="P:transcription initiation at RNA polymerase III promoter"/>
    <property type="evidence" value="ECO:0007669"/>
    <property type="project" value="InterPro"/>
</dbReference>
<protein>
    <recommendedName>
        <fullName evidence="2">Transcription factor tau subunit sfc3/Tfc3 C-terminal domain-containing protein</fullName>
    </recommendedName>
</protein>
<organism evidence="3 4">
    <name type="scientific">Trema orientale</name>
    <name type="common">Charcoal tree</name>
    <name type="synonym">Celtis orientalis</name>
    <dbReference type="NCBI Taxonomy" id="63057"/>
    <lineage>
        <taxon>Eukaryota</taxon>
        <taxon>Viridiplantae</taxon>
        <taxon>Streptophyta</taxon>
        <taxon>Embryophyta</taxon>
        <taxon>Tracheophyta</taxon>
        <taxon>Spermatophyta</taxon>
        <taxon>Magnoliopsida</taxon>
        <taxon>eudicotyledons</taxon>
        <taxon>Gunneridae</taxon>
        <taxon>Pentapetalae</taxon>
        <taxon>rosids</taxon>
        <taxon>fabids</taxon>
        <taxon>Rosales</taxon>
        <taxon>Cannabaceae</taxon>
        <taxon>Trema</taxon>
    </lineage>
</organism>
<dbReference type="InParanoid" id="A0A2P5FE63"/>
<sequence>MSTNSGFFFATGFHTGHYSALLVLRVYYDKRQLRLNKLSGQRNDFQTLRSSRVLSSQRRERSPDGRSVKFRKVDGVIGQLDEQRLDTYPVTGEQFMEGETSVPSAENRESNLQAFQDDENHRNEGDPELNEDDEGCYSVITRSAFSKMKATRQRRFSWTEEADRQLVIQYARHRAALGVKVNRTDWASVPDLPAPPSTCRKRMASLNSNVKFRKAVMRLCNMLSDRYVKLLEKTQNKLLEKDDNLSQGSSSKGLSTVSSGSNEHAQETGFKEEPWDDFDNTSIKVALDEVLRCKWMAKLEASKRVGSSYEEWSDLKLNAEKYESEVTAGTTPGDVQNFGGRQQKISMRRSRAQRLHKKFIDLVNEEVKVSRQVYKSLAVSNAVELFKLIFLSTSTAPTVPNMLAEILRRYSEHDLFAAFNYLREKRNMVGGNGSQPFSLSQQFMHNVSKSSFPTNSGMRASKFANWLHERERDLTGGIDLTADLQCGDIFHLFALVSSGQLSLSPCLPDEGVGEAEDTRSLKRKIDNYESSDGDKSKKLKSLVAAEGEIISRREKGFPGIMVSIQRTAFSTADVVELFKAEDTCAGEARNYGNDIRDTISGPTSLSDSDHVKEILNSDSNISTVENISESPWIAMVGYAASLLPIHSDLENSGPIDPEVFRAVYAAIRKAGDQGLSIDEVSQLINTPGEKMPEIIVSVLQTFGRVLKVNAFDSVHVIDALYRSKYFLTSTAVMCQDLKAPSGVKTIQGDNSHLSAGPHTQEEANTNADDVHTVSILNFPEEITESFNENQTKDLHEVCIQGRLILSGGDKEDEPFKFSSGELCVPILPWINGDGTINKAVYRGLRRRVIGIVMQNPGILEDEIINRMDVLNPQSCRKLLELMILDKHLIVRKMHQTTSNVPPPILGTLFRSGFSKSKLVCRDHFFANPTSTFLL</sequence>
<evidence type="ECO:0000259" key="2">
    <source>
        <dbReference type="Pfam" id="PF20222"/>
    </source>
</evidence>
<dbReference type="GO" id="GO:0042791">
    <property type="term" value="P:5S class rRNA transcription by RNA polymerase III"/>
    <property type="evidence" value="ECO:0007669"/>
    <property type="project" value="TreeGrafter"/>
</dbReference>
<evidence type="ECO:0000313" key="3">
    <source>
        <dbReference type="EMBL" id="PON96059.1"/>
    </source>
</evidence>
<name>A0A2P5FE63_TREOI</name>
<feature type="region of interest" description="Disordered" evidence="1">
    <location>
        <begin position="241"/>
        <end position="275"/>
    </location>
</feature>
<dbReference type="InterPro" id="IPR044210">
    <property type="entry name" value="Tfc3-like"/>
</dbReference>
<feature type="compositionally biased region" description="Low complexity" evidence="1">
    <location>
        <begin position="246"/>
        <end position="261"/>
    </location>
</feature>
<dbReference type="EMBL" id="JXTC01000040">
    <property type="protein sequence ID" value="PON96059.1"/>
    <property type="molecule type" value="Genomic_DNA"/>
</dbReference>
<dbReference type="GO" id="GO:0003677">
    <property type="term" value="F:DNA binding"/>
    <property type="evidence" value="ECO:0007669"/>
    <property type="project" value="InterPro"/>
</dbReference>
<dbReference type="OrthoDB" id="68020at2759"/>
<dbReference type="PANTHER" id="PTHR15180:SF1">
    <property type="entry name" value="GENERAL TRANSCRIPTION FACTOR 3C POLYPEPTIDE 1"/>
    <property type="match status" value="1"/>
</dbReference>